<evidence type="ECO:0000313" key="1">
    <source>
        <dbReference type="EMBL" id="KAI9451855.1"/>
    </source>
</evidence>
<organism evidence="1 2">
    <name type="scientific">Russula earlei</name>
    <dbReference type="NCBI Taxonomy" id="71964"/>
    <lineage>
        <taxon>Eukaryota</taxon>
        <taxon>Fungi</taxon>
        <taxon>Dikarya</taxon>
        <taxon>Basidiomycota</taxon>
        <taxon>Agaricomycotina</taxon>
        <taxon>Agaricomycetes</taxon>
        <taxon>Russulales</taxon>
        <taxon>Russulaceae</taxon>
        <taxon>Russula</taxon>
    </lineage>
</organism>
<sequence>MLPFALRCAILRGGIFTIAPKLPTPVLLFNRNLTTAPSHGNSPSTADSEPGHEPKSKPKSTRRKTGSSTEAAGKVRAKKVKSSAKTTVEPKVVIKPEDFPPKGPANVFGLWLHEWTRTQPKIDSRNAAQNHVKKGAEIWGTVSEYDKQRYREKYDYLHAEYKRRLEEWREQVDPAVLRELNRRRRAKGQPRIRGPATGRPLTAFIRFYLNMRDEHPRTEGDVRSYVKALSGRWRALSDAEKARYKEPARAELTAWIEKRKVQNQAKQ</sequence>
<evidence type="ECO:0000313" key="2">
    <source>
        <dbReference type="Proteomes" id="UP001207468"/>
    </source>
</evidence>
<keyword evidence="2" id="KW-1185">Reference proteome</keyword>
<dbReference type="EMBL" id="JAGFNK010000357">
    <property type="protein sequence ID" value="KAI9451855.1"/>
    <property type="molecule type" value="Genomic_DNA"/>
</dbReference>
<gene>
    <name evidence="1" type="ORF">F5148DRAFT_1238163</name>
</gene>
<protein>
    <submittedName>
        <fullName evidence="1">Uncharacterized protein</fullName>
    </submittedName>
</protein>
<dbReference type="Proteomes" id="UP001207468">
    <property type="component" value="Unassembled WGS sequence"/>
</dbReference>
<reference evidence="1" key="1">
    <citation type="submission" date="2021-03" db="EMBL/GenBank/DDBJ databases">
        <title>Evolutionary priming and transition to the ectomycorrhizal habit in an iconic lineage of mushroom-forming fungi: is preadaptation a requirement?</title>
        <authorList>
            <consortium name="DOE Joint Genome Institute"/>
            <person name="Looney B.P."/>
            <person name="Miyauchi S."/>
            <person name="Morin E."/>
            <person name="Drula E."/>
            <person name="Courty P.E."/>
            <person name="Chicoki N."/>
            <person name="Fauchery L."/>
            <person name="Kohler A."/>
            <person name="Kuo A."/>
            <person name="LaButti K."/>
            <person name="Pangilinan J."/>
            <person name="Lipzen A."/>
            <person name="Riley R."/>
            <person name="Andreopoulos W."/>
            <person name="He G."/>
            <person name="Johnson J."/>
            <person name="Barry K.W."/>
            <person name="Grigoriev I.V."/>
            <person name="Nagy L."/>
            <person name="Hibbett D."/>
            <person name="Henrissat B."/>
            <person name="Matheny P.B."/>
            <person name="Labbe J."/>
            <person name="Martin A.F."/>
        </authorList>
    </citation>
    <scope>NUCLEOTIDE SEQUENCE</scope>
    <source>
        <strain evidence="1">BPL698</strain>
    </source>
</reference>
<accession>A0ACC0TXR8</accession>
<name>A0ACC0TXR8_9AGAM</name>
<proteinExistence type="predicted"/>
<comment type="caution">
    <text evidence="1">The sequence shown here is derived from an EMBL/GenBank/DDBJ whole genome shotgun (WGS) entry which is preliminary data.</text>
</comment>